<gene>
    <name evidence="1" type="ORF">DPMN_080374</name>
</gene>
<keyword evidence="2" id="KW-1185">Reference proteome</keyword>
<evidence type="ECO:0000313" key="2">
    <source>
        <dbReference type="Proteomes" id="UP000828390"/>
    </source>
</evidence>
<accession>A0A9D3YSJ7</accession>
<dbReference type="AlphaFoldDB" id="A0A9D3YSJ7"/>
<protein>
    <submittedName>
        <fullName evidence="1">Uncharacterized protein</fullName>
    </submittedName>
</protein>
<organism evidence="1 2">
    <name type="scientific">Dreissena polymorpha</name>
    <name type="common">Zebra mussel</name>
    <name type="synonym">Mytilus polymorpha</name>
    <dbReference type="NCBI Taxonomy" id="45954"/>
    <lineage>
        <taxon>Eukaryota</taxon>
        <taxon>Metazoa</taxon>
        <taxon>Spiralia</taxon>
        <taxon>Lophotrochozoa</taxon>
        <taxon>Mollusca</taxon>
        <taxon>Bivalvia</taxon>
        <taxon>Autobranchia</taxon>
        <taxon>Heteroconchia</taxon>
        <taxon>Euheterodonta</taxon>
        <taxon>Imparidentia</taxon>
        <taxon>Neoheterodontei</taxon>
        <taxon>Myida</taxon>
        <taxon>Dreissenoidea</taxon>
        <taxon>Dreissenidae</taxon>
        <taxon>Dreissena</taxon>
    </lineage>
</organism>
<sequence>MSSAAITTSTHAVTPDFSTTAVAVTTIVPQVSPLFYEPPPDCSSRLLYVPSSCATSNYHHTATTSFRPVRLRVLIATPTGPASSSASIYIPTPKINDLHQMARNLLSTGNMPVLPPAPREWSLVPDESKFVFI</sequence>
<proteinExistence type="predicted"/>
<dbReference type="Proteomes" id="UP000828390">
    <property type="component" value="Unassembled WGS sequence"/>
</dbReference>
<comment type="caution">
    <text evidence="1">The sequence shown here is derived from an EMBL/GenBank/DDBJ whole genome shotgun (WGS) entry which is preliminary data.</text>
</comment>
<reference evidence="1" key="2">
    <citation type="submission" date="2020-11" db="EMBL/GenBank/DDBJ databases">
        <authorList>
            <person name="McCartney M.A."/>
            <person name="Auch B."/>
            <person name="Kono T."/>
            <person name="Mallez S."/>
            <person name="Becker A."/>
            <person name="Gohl D.M."/>
            <person name="Silverstein K.A.T."/>
            <person name="Koren S."/>
            <person name="Bechman K.B."/>
            <person name="Herman A."/>
            <person name="Abrahante J.E."/>
            <person name="Garbe J."/>
        </authorList>
    </citation>
    <scope>NUCLEOTIDE SEQUENCE</scope>
    <source>
        <strain evidence="1">Duluth1</strain>
        <tissue evidence="1">Whole animal</tissue>
    </source>
</reference>
<reference evidence="1" key="1">
    <citation type="journal article" date="2019" name="bioRxiv">
        <title>The Genome of the Zebra Mussel, Dreissena polymorpha: A Resource for Invasive Species Research.</title>
        <authorList>
            <person name="McCartney M.A."/>
            <person name="Auch B."/>
            <person name="Kono T."/>
            <person name="Mallez S."/>
            <person name="Zhang Y."/>
            <person name="Obille A."/>
            <person name="Becker A."/>
            <person name="Abrahante J.E."/>
            <person name="Garbe J."/>
            <person name="Badalamenti J.P."/>
            <person name="Herman A."/>
            <person name="Mangelson H."/>
            <person name="Liachko I."/>
            <person name="Sullivan S."/>
            <person name="Sone E.D."/>
            <person name="Koren S."/>
            <person name="Silverstein K.A.T."/>
            <person name="Beckman K.B."/>
            <person name="Gohl D.M."/>
        </authorList>
    </citation>
    <scope>NUCLEOTIDE SEQUENCE</scope>
    <source>
        <strain evidence="1">Duluth1</strain>
        <tissue evidence="1">Whole animal</tissue>
    </source>
</reference>
<name>A0A9D3YSJ7_DREPO</name>
<evidence type="ECO:0000313" key="1">
    <source>
        <dbReference type="EMBL" id="KAH3705306.1"/>
    </source>
</evidence>
<dbReference type="EMBL" id="JAIWYP010000015">
    <property type="protein sequence ID" value="KAH3705306.1"/>
    <property type="molecule type" value="Genomic_DNA"/>
</dbReference>